<reference evidence="9" key="2">
    <citation type="submission" date="2023-06" db="EMBL/GenBank/DDBJ databases">
        <authorList>
            <consortium name="Lawrence Berkeley National Laboratory"/>
            <person name="Haridas S."/>
            <person name="Hensen N."/>
            <person name="Bonometti L."/>
            <person name="Westerberg I."/>
            <person name="Brannstrom I.O."/>
            <person name="Guillou S."/>
            <person name="Cros-Aarteil S."/>
            <person name="Calhoun S."/>
            <person name="Kuo A."/>
            <person name="Mondo S."/>
            <person name="Pangilinan J."/>
            <person name="Riley R."/>
            <person name="Labutti K."/>
            <person name="Andreopoulos B."/>
            <person name="Lipzen A."/>
            <person name="Chen C."/>
            <person name="Yanf M."/>
            <person name="Daum C."/>
            <person name="Ng V."/>
            <person name="Clum A."/>
            <person name="Steindorff A."/>
            <person name="Ohm R."/>
            <person name="Martin F."/>
            <person name="Silar P."/>
            <person name="Natvig D."/>
            <person name="Lalanne C."/>
            <person name="Gautier V."/>
            <person name="Ament-Velasquez S.L."/>
            <person name="Kruys A."/>
            <person name="Hutchinson M.I."/>
            <person name="Powell A.J."/>
            <person name="Barry K."/>
            <person name="Miller A.N."/>
            <person name="Grigoriev I.V."/>
            <person name="Debuchy R."/>
            <person name="Gladieux P."/>
            <person name="Thoren M.H."/>
            <person name="Johannesson H."/>
        </authorList>
    </citation>
    <scope>NUCLEOTIDE SEQUENCE</scope>
    <source>
        <strain evidence="9">CBS 118394</strain>
    </source>
</reference>
<reference evidence="9" key="1">
    <citation type="journal article" date="2023" name="Mol. Phylogenet. Evol.">
        <title>Genome-scale phylogeny and comparative genomics of the fungal order Sordariales.</title>
        <authorList>
            <person name="Hensen N."/>
            <person name="Bonometti L."/>
            <person name="Westerberg I."/>
            <person name="Brannstrom I.O."/>
            <person name="Guillou S."/>
            <person name="Cros-Aarteil S."/>
            <person name="Calhoun S."/>
            <person name="Haridas S."/>
            <person name="Kuo A."/>
            <person name="Mondo S."/>
            <person name="Pangilinan J."/>
            <person name="Riley R."/>
            <person name="LaButti K."/>
            <person name="Andreopoulos B."/>
            <person name="Lipzen A."/>
            <person name="Chen C."/>
            <person name="Yan M."/>
            <person name="Daum C."/>
            <person name="Ng V."/>
            <person name="Clum A."/>
            <person name="Steindorff A."/>
            <person name="Ohm R.A."/>
            <person name="Martin F."/>
            <person name="Silar P."/>
            <person name="Natvig D.O."/>
            <person name="Lalanne C."/>
            <person name="Gautier V."/>
            <person name="Ament-Velasquez S.L."/>
            <person name="Kruys A."/>
            <person name="Hutchinson M.I."/>
            <person name="Powell A.J."/>
            <person name="Barry K."/>
            <person name="Miller A.N."/>
            <person name="Grigoriev I.V."/>
            <person name="Debuchy R."/>
            <person name="Gladieux P."/>
            <person name="Hiltunen Thoren M."/>
            <person name="Johannesson H."/>
        </authorList>
    </citation>
    <scope>NUCLEOTIDE SEQUENCE</scope>
    <source>
        <strain evidence="9">CBS 118394</strain>
    </source>
</reference>
<keyword evidence="3 8" id="KW-1133">Transmembrane helix</keyword>
<keyword evidence="5 8" id="KW-0472">Membrane</keyword>
<evidence type="ECO:0000256" key="7">
    <source>
        <dbReference type="ARBA" id="ARBA00035112"/>
    </source>
</evidence>
<comment type="similarity">
    <text evidence="7">Belongs to the ustYa family.</text>
</comment>
<evidence type="ECO:0000256" key="4">
    <source>
        <dbReference type="ARBA" id="ARBA00023026"/>
    </source>
</evidence>
<evidence type="ECO:0000256" key="6">
    <source>
        <dbReference type="ARBA" id="ARBA00023180"/>
    </source>
</evidence>
<keyword evidence="10" id="KW-1185">Reference proteome</keyword>
<comment type="caution">
    <text evidence="9">The sequence shown here is derived from an EMBL/GenBank/DDBJ whole genome shotgun (WGS) entry which is preliminary data.</text>
</comment>
<keyword evidence="2 8" id="KW-0812">Transmembrane</keyword>
<dbReference type="GO" id="GO:0016020">
    <property type="term" value="C:membrane"/>
    <property type="evidence" value="ECO:0007669"/>
    <property type="project" value="UniProtKB-SubCell"/>
</dbReference>
<evidence type="ECO:0000256" key="8">
    <source>
        <dbReference type="SAM" id="Phobius"/>
    </source>
</evidence>
<protein>
    <recommendedName>
        <fullName evidence="11">Tat pathway signal sequence</fullName>
    </recommendedName>
</protein>
<comment type="subcellular location">
    <subcellularLocation>
        <location evidence="1">Membrane</location>
        <topology evidence="1">Single-pass membrane protein</topology>
    </subcellularLocation>
</comment>
<evidence type="ECO:0008006" key="11">
    <source>
        <dbReference type="Google" id="ProtNLM"/>
    </source>
</evidence>
<dbReference type="Pfam" id="PF11807">
    <property type="entry name" value="UstYa"/>
    <property type="match status" value="1"/>
</dbReference>
<evidence type="ECO:0000313" key="10">
    <source>
        <dbReference type="Proteomes" id="UP001283341"/>
    </source>
</evidence>
<dbReference type="Proteomes" id="UP001283341">
    <property type="component" value="Unassembled WGS sequence"/>
</dbReference>
<keyword evidence="4" id="KW-0843">Virulence</keyword>
<feature type="transmembrane region" description="Helical" evidence="8">
    <location>
        <begin position="39"/>
        <end position="58"/>
    </location>
</feature>
<keyword evidence="6" id="KW-0325">Glycoprotein</keyword>
<dbReference type="GO" id="GO:0043386">
    <property type="term" value="P:mycotoxin biosynthetic process"/>
    <property type="evidence" value="ECO:0007669"/>
    <property type="project" value="InterPro"/>
</dbReference>
<dbReference type="PANTHER" id="PTHR33365">
    <property type="entry name" value="YALI0B05434P"/>
    <property type="match status" value="1"/>
</dbReference>
<gene>
    <name evidence="9" type="ORF">B0H66DRAFT_538719</name>
</gene>
<dbReference type="PANTHER" id="PTHR33365:SF7">
    <property type="entry name" value="TAT PATHWAY SIGNAL SEQUENCE"/>
    <property type="match status" value="1"/>
</dbReference>
<proteinExistence type="inferred from homology"/>
<evidence type="ECO:0000313" key="9">
    <source>
        <dbReference type="EMBL" id="KAK3312430.1"/>
    </source>
</evidence>
<dbReference type="AlphaFoldDB" id="A0AAE0HT79"/>
<organism evidence="9 10">
    <name type="scientific">Apodospora peruviana</name>
    <dbReference type="NCBI Taxonomy" id="516989"/>
    <lineage>
        <taxon>Eukaryota</taxon>
        <taxon>Fungi</taxon>
        <taxon>Dikarya</taxon>
        <taxon>Ascomycota</taxon>
        <taxon>Pezizomycotina</taxon>
        <taxon>Sordariomycetes</taxon>
        <taxon>Sordariomycetidae</taxon>
        <taxon>Sordariales</taxon>
        <taxon>Lasiosphaeriaceae</taxon>
        <taxon>Apodospora</taxon>
    </lineage>
</organism>
<evidence type="ECO:0000256" key="5">
    <source>
        <dbReference type="ARBA" id="ARBA00023136"/>
    </source>
</evidence>
<evidence type="ECO:0000256" key="3">
    <source>
        <dbReference type="ARBA" id="ARBA00022989"/>
    </source>
</evidence>
<dbReference type="EMBL" id="JAUEDM010000009">
    <property type="protein sequence ID" value="KAK3312430.1"/>
    <property type="molecule type" value="Genomic_DNA"/>
</dbReference>
<evidence type="ECO:0000256" key="2">
    <source>
        <dbReference type="ARBA" id="ARBA00022692"/>
    </source>
</evidence>
<accession>A0AAE0HT79</accession>
<name>A0AAE0HT79_9PEZI</name>
<dbReference type="InterPro" id="IPR021765">
    <property type="entry name" value="UstYa-like"/>
</dbReference>
<evidence type="ECO:0000256" key="1">
    <source>
        <dbReference type="ARBA" id="ARBA00004167"/>
    </source>
</evidence>
<sequence length="268" mass="30773">MSEKNHQDYYPLLDEAKSKVDDHEAVDGRKIRRFLTIPLLIHSVLILVYTSVFLSLVWNLSSQCRRADGVVSSARSVLEYGTRQFDDIDDLHRYFGKPTPQLDAAWNKLLKYQWLSVPEADMRKLGRLEEGIQLPDGGYFATLGVFHDLHCLRRVHHTFYQSHYFPDLTEEEKVLDRLHAAHCLDSIRQSVQCQGDVSLLTMRWDAKLPKPLGNFSARHECVNFDRIRDWARDHTYDVMAKDVLVHPIYGPAYPDGKAALGVVAAPVD</sequence>